<dbReference type="GO" id="GO:0016747">
    <property type="term" value="F:acyltransferase activity, transferring groups other than amino-acyl groups"/>
    <property type="evidence" value="ECO:0007669"/>
    <property type="project" value="InterPro"/>
</dbReference>
<feature type="domain" description="Acetyltransferase (GNAT)" evidence="2">
    <location>
        <begin position="10"/>
        <end position="125"/>
    </location>
</feature>
<evidence type="ECO:0000259" key="2">
    <source>
        <dbReference type="Pfam" id="PF18015"/>
    </source>
</evidence>
<dbReference type="InterPro" id="IPR040579">
    <property type="entry name" value="Acetyltransf_19"/>
</dbReference>
<dbReference type="OrthoDB" id="7833882at2"/>
<dbReference type="Pfam" id="PF00583">
    <property type="entry name" value="Acetyltransf_1"/>
    <property type="match status" value="1"/>
</dbReference>
<organism evidence="3 4">
    <name type="scientific">Anaerosporobacter mobilis DSM 15930</name>
    <dbReference type="NCBI Taxonomy" id="1120996"/>
    <lineage>
        <taxon>Bacteria</taxon>
        <taxon>Bacillati</taxon>
        <taxon>Bacillota</taxon>
        <taxon>Clostridia</taxon>
        <taxon>Lachnospirales</taxon>
        <taxon>Lachnospiraceae</taxon>
        <taxon>Anaerosporobacter</taxon>
    </lineage>
</organism>
<evidence type="ECO:0000259" key="1">
    <source>
        <dbReference type="Pfam" id="PF00583"/>
    </source>
</evidence>
<dbReference type="InterPro" id="IPR016181">
    <property type="entry name" value="Acyl_CoA_acyltransferase"/>
</dbReference>
<sequence>MNFNLKKVSMKEAMPIYEKYIQTFSGVVDDFWEEHILKGDIYLISAEGEDMVCGCFSTRLLWNDDTYLTSFYVEEMYYPYARDLVERILKEHNLTRAFVATCDEAFLSICIDLHKKIELQAYFFDGTIPHKVREPEFTRDCIKQIGVHESECIQKMRETTGDFFDSFTLEDFTEGRYALYQLESEGEVLGYGVIVPNQIQKGYLACGMITIEEKRRKGVGRSLQYHLGDICREQGGIPISGCWYYNHLSKKTITSAGRYAKTRLLNISF</sequence>
<dbReference type="InterPro" id="IPR000182">
    <property type="entry name" value="GNAT_dom"/>
</dbReference>
<dbReference type="EMBL" id="FRCP01000005">
    <property type="protein sequence ID" value="SHL99377.1"/>
    <property type="molecule type" value="Genomic_DNA"/>
</dbReference>
<protein>
    <submittedName>
        <fullName evidence="3">Uncharacterized protein</fullName>
    </submittedName>
</protein>
<evidence type="ECO:0000313" key="4">
    <source>
        <dbReference type="Proteomes" id="UP000184038"/>
    </source>
</evidence>
<dbReference type="STRING" id="1120996.SAMN02746066_00426"/>
<accession>A0A1M7F6T3</accession>
<feature type="domain" description="N-acetyltransferase" evidence="1">
    <location>
        <begin position="169"/>
        <end position="236"/>
    </location>
</feature>
<dbReference type="Gene3D" id="3.40.630.80">
    <property type="match status" value="1"/>
</dbReference>
<proteinExistence type="predicted"/>
<reference evidence="3 4" key="1">
    <citation type="submission" date="2016-11" db="EMBL/GenBank/DDBJ databases">
        <authorList>
            <person name="Jaros S."/>
            <person name="Januszkiewicz K."/>
            <person name="Wedrychowicz H."/>
        </authorList>
    </citation>
    <scope>NUCLEOTIDE SEQUENCE [LARGE SCALE GENOMIC DNA]</scope>
    <source>
        <strain evidence="3 4">DSM 15930</strain>
    </source>
</reference>
<evidence type="ECO:0000313" key="3">
    <source>
        <dbReference type="EMBL" id="SHL99377.1"/>
    </source>
</evidence>
<dbReference type="AlphaFoldDB" id="A0A1M7F6T3"/>
<dbReference type="CDD" id="cd04301">
    <property type="entry name" value="NAT_SF"/>
    <property type="match status" value="1"/>
</dbReference>
<gene>
    <name evidence="3" type="ORF">SAMN02746066_00426</name>
</gene>
<dbReference type="Gene3D" id="3.40.630.30">
    <property type="match status" value="1"/>
</dbReference>
<name>A0A1M7F6T3_9FIRM</name>
<keyword evidence="4" id="KW-1185">Reference proteome</keyword>
<dbReference type="Pfam" id="PF18015">
    <property type="entry name" value="Acetyltransf_19"/>
    <property type="match status" value="1"/>
</dbReference>
<dbReference type="Proteomes" id="UP000184038">
    <property type="component" value="Unassembled WGS sequence"/>
</dbReference>
<dbReference type="RefSeq" id="WP_073282251.1">
    <property type="nucleotide sequence ID" value="NZ_FRCP01000005.1"/>
</dbReference>
<dbReference type="SUPFAM" id="SSF55729">
    <property type="entry name" value="Acyl-CoA N-acyltransferases (Nat)"/>
    <property type="match status" value="1"/>
</dbReference>